<dbReference type="EMBL" id="VSRR010148240">
    <property type="protein sequence ID" value="MPD05888.1"/>
    <property type="molecule type" value="Genomic_DNA"/>
</dbReference>
<dbReference type="Proteomes" id="UP000324222">
    <property type="component" value="Unassembled WGS sequence"/>
</dbReference>
<gene>
    <name evidence="1" type="ORF">E2C01_101659</name>
</gene>
<reference evidence="1 2" key="1">
    <citation type="submission" date="2019-05" db="EMBL/GenBank/DDBJ databases">
        <title>Another draft genome of Portunus trituberculatus and its Hox gene families provides insights of decapod evolution.</title>
        <authorList>
            <person name="Jeong J.-H."/>
            <person name="Song I."/>
            <person name="Kim S."/>
            <person name="Choi T."/>
            <person name="Kim D."/>
            <person name="Ryu S."/>
            <person name="Kim W."/>
        </authorList>
    </citation>
    <scope>NUCLEOTIDE SEQUENCE [LARGE SCALE GENOMIC DNA]</scope>
    <source>
        <tissue evidence="1">Muscle</tissue>
    </source>
</reference>
<evidence type="ECO:0000313" key="2">
    <source>
        <dbReference type="Proteomes" id="UP000324222"/>
    </source>
</evidence>
<comment type="caution">
    <text evidence="1">The sequence shown here is derived from an EMBL/GenBank/DDBJ whole genome shotgun (WGS) entry which is preliminary data.</text>
</comment>
<protein>
    <submittedName>
        <fullName evidence="1">Uncharacterized protein</fullName>
    </submittedName>
</protein>
<evidence type="ECO:0000313" key="1">
    <source>
        <dbReference type="EMBL" id="MPD05888.1"/>
    </source>
</evidence>
<proteinExistence type="predicted"/>
<name>A0A5B7KKN2_PORTR</name>
<dbReference type="AlphaFoldDB" id="A0A5B7KKN2"/>
<keyword evidence="2" id="KW-1185">Reference proteome</keyword>
<organism evidence="1 2">
    <name type="scientific">Portunus trituberculatus</name>
    <name type="common">Swimming crab</name>
    <name type="synonym">Neptunus trituberculatus</name>
    <dbReference type="NCBI Taxonomy" id="210409"/>
    <lineage>
        <taxon>Eukaryota</taxon>
        <taxon>Metazoa</taxon>
        <taxon>Ecdysozoa</taxon>
        <taxon>Arthropoda</taxon>
        <taxon>Crustacea</taxon>
        <taxon>Multicrustacea</taxon>
        <taxon>Malacostraca</taxon>
        <taxon>Eumalacostraca</taxon>
        <taxon>Eucarida</taxon>
        <taxon>Decapoda</taxon>
        <taxon>Pleocyemata</taxon>
        <taxon>Brachyura</taxon>
        <taxon>Eubrachyura</taxon>
        <taxon>Portunoidea</taxon>
        <taxon>Portunidae</taxon>
        <taxon>Portuninae</taxon>
        <taxon>Portunus</taxon>
    </lineage>
</organism>
<accession>A0A5B7KKN2</accession>
<sequence length="121" mass="13714">MYAFPSFSFLPKDFSSLEKGEWRPLVVPQLLIEVGRRRRRRVLRWVVEGLHALHGEVLAAHQHLAAAHHGAEERQGTGKHCKYLTNSLTHSITHSNTTPLNIHILANLEFVSDSCFPSINL</sequence>